<proteinExistence type="predicted"/>
<dbReference type="Proteomes" id="UP000183832">
    <property type="component" value="Unassembled WGS sequence"/>
</dbReference>
<evidence type="ECO:0000313" key="1">
    <source>
        <dbReference type="EMBL" id="CRK90711.1"/>
    </source>
</evidence>
<sequence>MSFDNFANRWTRTKRLRRSLELKLKQLSSVNTKPPQISRRLSGTKQLFNAKISFVVSKQPPHISNYVSTCTHVDNFMD</sequence>
<reference evidence="1 2" key="1">
    <citation type="submission" date="2015-04" db="EMBL/GenBank/DDBJ databases">
        <authorList>
            <person name="Syromyatnikov M.Y."/>
            <person name="Popov V.N."/>
        </authorList>
    </citation>
    <scope>NUCLEOTIDE SEQUENCE [LARGE SCALE GENOMIC DNA]</scope>
</reference>
<organism evidence="1 2">
    <name type="scientific">Clunio marinus</name>
    <dbReference type="NCBI Taxonomy" id="568069"/>
    <lineage>
        <taxon>Eukaryota</taxon>
        <taxon>Metazoa</taxon>
        <taxon>Ecdysozoa</taxon>
        <taxon>Arthropoda</taxon>
        <taxon>Hexapoda</taxon>
        <taxon>Insecta</taxon>
        <taxon>Pterygota</taxon>
        <taxon>Neoptera</taxon>
        <taxon>Endopterygota</taxon>
        <taxon>Diptera</taxon>
        <taxon>Nematocera</taxon>
        <taxon>Chironomoidea</taxon>
        <taxon>Chironomidae</taxon>
        <taxon>Clunio</taxon>
    </lineage>
</organism>
<dbReference type="EMBL" id="CVRI01000020">
    <property type="protein sequence ID" value="CRK90711.1"/>
    <property type="molecule type" value="Genomic_DNA"/>
</dbReference>
<gene>
    <name evidence="1" type="ORF">CLUMA_CG004404</name>
</gene>
<dbReference type="AlphaFoldDB" id="A0A1J1HRM9"/>
<name>A0A1J1HRM9_9DIPT</name>
<protein>
    <submittedName>
        <fullName evidence="1">CLUMA_CG004404, isoform A</fullName>
    </submittedName>
</protein>
<keyword evidence="2" id="KW-1185">Reference proteome</keyword>
<evidence type="ECO:0000313" key="2">
    <source>
        <dbReference type="Proteomes" id="UP000183832"/>
    </source>
</evidence>
<accession>A0A1J1HRM9</accession>